<dbReference type="AlphaFoldDB" id="A0A4S4MNC9"/>
<name>A0A4S4MNC9_9APHY</name>
<dbReference type="Proteomes" id="UP000308730">
    <property type="component" value="Unassembled WGS sequence"/>
</dbReference>
<proteinExistence type="predicted"/>
<reference evidence="1 2" key="1">
    <citation type="submission" date="2019-02" db="EMBL/GenBank/DDBJ databases">
        <title>Genome sequencing of the rare red list fungi Antrodiella citrinella (Flaviporus citrinellus).</title>
        <authorList>
            <person name="Buettner E."/>
            <person name="Kellner H."/>
        </authorList>
    </citation>
    <scope>NUCLEOTIDE SEQUENCE [LARGE SCALE GENOMIC DNA]</scope>
    <source>
        <strain evidence="1 2">DSM 108506</strain>
    </source>
</reference>
<protein>
    <submittedName>
        <fullName evidence="1">Uncharacterized protein</fullName>
    </submittedName>
</protein>
<comment type="caution">
    <text evidence="1">The sequence shown here is derived from an EMBL/GenBank/DDBJ whole genome shotgun (WGS) entry which is preliminary data.</text>
</comment>
<keyword evidence="2" id="KW-1185">Reference proteome</keyword>
<evidence type="ECO:0000313" key="1">
    <source>
        <dbReference type="EMBL" id="THH26807.1"/>
    </source>
</evidence>
<gene>
    <name evidence="1" type="ORF">EUX98_g7388</name>
</gene>
<accession>A0A4S4MNC9</accession>
<dbReference type="EMBL" id="SGPM01000309">
    <property type="protein sequence ID" value="THH26807.1"/>
    <property type="molecule type" value="Genomic_DNA"/>
</dbReference>
<organism evidence="1 2">
    <name type="scientific">Antrodiella citrinella</name>
    <dbReference type="NCBI Taxonomy" id="2447956"/>
    <lineage>
        <taxon>Eukaryota</taxon>
        <taxon>Fungi</taxon>
        <taxon>Dikarya</taxon>
        <taxon>Basidiomycota</taxon>
        <taxon>Agaricomycotina</taxon>
        <taxon>Agaricomycetes</taxon>
        <taxon>Polyporales</taxon>
        <taxon>Steccherinaceae</taxon>
        <taxon>Antrodiella</taxon>
    </lineage>
</organism>
<dbReference type="OrthoDB" id="2535938at2759"/>
<evidence type="ECO:0000313" key="2">
    <source>
        <dbReference type="Proteomes" id="UP000308730"/>
    </source>
</evidence>
<sequence length="253" mass="29088">MKRPYPVAKDPRAEWTKTERMTAEKAVYVHSIDDMVCRLQKIYHKKTGHRYNVEDYLRLETSVFDKKEILLLDKDHKTLAFINGNVPEDIHKHTFDSVKSIMINYNPESQFQVKGDEVPPGVHPSNVVLESSSGGIKQINRGQVGPYPPKERLDNAEEYAMLKTCFNPLFRYIEDNLHNHLPEDTKTLSITVESSPFKEFSPAYPFHGFVLNMNICTNIHRDAKDLHLCLVLPLDYVAGFMGWGNIIDSNVIQ</sequence>